<name>A0AAN5LC78_KLEOX</name>
<feature type="compositionally biased region" description="Low complexity" evidence="1">
    <location>
        <begin position="133"/>
        <end position="150"/>
    </location>
</feature>
<evidence type="ECO:0000313" key="3">
    <source>
        <dbReference type="EMBL" id="HAT1683759.1"/>
    </source>
</evidence>
<dbReference type="AlphaFoldDB" id="A0AAN5LC78"/>
<protein>
    <submittedName>
        <fullName evidence="3">Uncharacterized protein</fullName>
    </submittedName>
</protein>
<dbReference type="Proteomes" id="UP000856143">
    <property type="component" value="Unassembled WGS sequence"/>
</dbReference>
<evidence type="ECO:0000313" key="4">
    <source>
        <dbReference type="Proteomes" id="UP000856143"/>
    </source>
</evidence>
<evidence type="ECO:0000256" key="1">
    <source>
        <dbReference type="SAM" id="MobiDB-lite"/>
    </source>
</evidence>
<feature type="region of interest" description="Disordered" evidence="1">
    <location>
        <begin position="130"/>
        <end position="162"/>
    </location>
</feature>
<keyword evidence="2" id="KW-0812">Transmembrane</keyword>
<keyword evidence="2" id="KW-1133">Transmembrane helix</keyword>
<feature type="transmembrane region" description="Helical" evidence="2">
    <location>
        <begin position="6"/>
        <end position="27"/>
    </location>
</feature>
<evidence type="ECO:0000256" key="2">
    <source>
        <dbReference type="SAM" id="Phobius"/>
    </source>
</evidence>
<reference evidence="3" key="1">
    <citation type="journal article" date="2018" name="Genome Biol.">
        <title>SKESA: strategic k-mer extension for scrupulous assemblies.</title>
        <authorList>
            <person name="Souvorov A."/>
            <person name="Agarwala R."/>
            <person name="Lipman D.J."/>
        </authorList>
    </citation>
    <scope>NUCLEOTIDE SEQUENCE</scope>
    <source>
        <strain evidence="3">R404</strain>
    </source>
</reference>
<gene>
    <name evidence="3" type="ORF">I8Y21_004515</name>
</gene>
<keyword evidence="2" id="KW-0472">Membrane</keyword>
<reference evidence="3" key="2">
    <citation type="submission" date="2020-11" db="EMBL/GenBank/DDBJ databases">
        <authorList>
            <consortium name="NCBI Pathogen Detection Project"/>
        </authorList>
    </citation>
    <scope>NUCLEOTIDE SEQUENCE</scope>
    <source>
        <strain evidence="3">R404</strain>
    </source>
</reference>
<organism evidence="3 4">
    <name type="scientific">Klebsiella oxytoca</name>
    <dbReference type="NCBI Taxonomy" id="571"/>
    <lineage>
        <taxon>Bacteria</taxon>
        <taxon>Pseudomonadati</taxon>
        <taxon>Pseudomonadota</taxon>
        <taxon>Gammaproteobacteria</taxon>
        <taxon>Enterobacterales</taxon>
        <taxon>Enterobacteriaceae</taxon>
        <taxon>Klebsiella/Raoultella group</taxon>
        <taxon>Klebsiella</taxon>
    </lineage>
</organism>
<dbReference type="EMBL" id="DACSEO010000073">
    <property type="protein sequence ID" value="HAT1683759.1"/>
    <property type="molecule type" value="Genomic_DNA"/>
</dbReference>
<accession>A0AAN5LC78</accession>
<proteinExistence type="predicted"/>
<sequence length="236" mass="24403">MSVGHILSGVMFLATVTALVLAVMSLAKVRKLDGELSALASQQQAAQQDTRVAALQGELTTLRRQLADNSRLIAGNRQTLTTALQQKAAQSETDADAVAQQAQTLKALTAAQEGLKTRIRTLETQLATLSPVATSGGTTTKPTGSATPGAKPASARRHKTSSSAIVQASNVPFVLTGTERRGAASLAAIAPEGYTSLSQIALIGEGESVAGWTLVHAGYGQATFRVRGRTVLVSAQ</sequence>
<comment type="caution">
    <text evidence="3">The sequence shown here is derived from an EMBL/GenBank/DDBJ whole genome shotgun (WGS) entry which is preliminary data.</text>
</comment>